<feature type="compositionally biased region" description="Polar residues" evidence="1">
    <location>
        <begin position="77"/>
        <end position="92"/>
    </location>
</feature>
<dbReference type="RefSeq" id="WP_102195971.1">
    <property type="nucleotide sequence ID" value="NZ_NIPR01000013.1"/>
</dbReference>
<proteinExistence type="predicted"/>
<protein>
    <recommendedName>
        <fullName evidence="2">S-layer protein C-terminal domain-containing protein</fullName>
    </recommendedName>
</protein>
<dbReference type="Pfam" id="PF03217">
    <property type="entry name" value="SlpA"/>
    <property type="match status" value="1"/>
</dbReference>
<evidence type="ECO:0000259" key="2">
    <source>
        <dbReference type="Pfam" id="PF03217"/>
    </source>
</evidence>
<feature type="domain" description="S-layer protein C-terminal" evidence="2">
    <location>
        <begin position="406"/>
        <end position="461"/>
    </location>
</feature>
<dbReference type="InterPro" id="IPR024968">
    <property type="entry name" value="SlpA_C_lactobacillus"/>
</dbReference>
<evidence type="ECO:0000313" key="3">
    <source>
        <dbReference type="EMBL" id="PMD71338.1"/>
    </source>
</evidence>
<dbReference type="Proteomes" id="UP000235649">
    <property type="component" value="Unassembled WGS sequence"/>
</dbReference>
<feature type="region of interest" description="Disordered" evidence="1">
    <location>
        <begin position="77"/>
        <end position="101"/>
    </location>
</feature>
<organism evidence="3 4">
    <name type="scientific">Companilactobacillus nuruki</name>
    <dbReference type="NCBI Taxonomy" id="1993540"/>
    <lineage>
        <taxon>Bacteria</taxon>
        <taxon>Bacillati</taxon>
        <taxon>Bacillota</taxon>
        <taxon>Bacilli</taxon>
        <taxon>Lactobacillales</taxon>
        <taxon>Lactobacillaceae</taxon>
        <taxon>Companilactobacillus</taxon>
    </lineage>
</organism>
<evidence type="ECO:0000256" key="1">
    <source>
        <dbReference type="SAM" id="MobiDB-lite"/>
    </source>
</evidence>
<accession>A0A2N7AUN8</accession>
<dbReference type="EMBL" id="NIPR01000013">
    <property type="protein sequence ID" value="PMD71338.1"/>
    <property type="molecule type" value="Genomic_DNA"/>
</dbReference>
<sequence length="535" mass="58760">MRKIQALKKQLILSSITLALILSGITFIISNSTNVLADDTGTAEAESTATRTYKLGEPLTIPIYLSGDTNKTEIGTYTTPPITKDSINNYNPSPEPGTPNGSLYFDGTKLPDSYNGHSIKLSLPLGPINIYFFNVTDSTYQIGDIKGPSDSYAIPASLDSATIAINLITDDSNKPFLTTTVDYTKGNNSYHDLLTKEIYPYTKKAPVGYYLTNDIDVKTPILSPNDLTQNIQLEKDGTYTWTFNTYVNGKLSKTQTVHPLTYQSLDDIISPMPAPSGYEPNKADSEKTKIYLKDSNGNPIAGSDPNGYGLEEIKSLLGLQTVTTNDSDPVSYITSLNNAYLDYWAKVTGHTLPSYKNILTSLYPPLLQNITIDQYYTVKNTNTSGGGSSSSSNNFNITDKKQLVSTFLTHSPAKLYTINGDRLSSNNSFSLSPGTDWVSDKTATRDGATYYRVATDAWVKSSDVYQYVPQDSIVTTDNKLTYLLHGDASSVHNRGLDKNSSWKSDRIAYLSGYNTTTKFYRVATDEFVAADDIVK</sequence>
<reference evidence="3 4" key="1">
    <citation type="submission" date="2017-05" db="EMBL/GenBank/DDBJ databases">
        <title>Lactobacillus nurukis nov., sp. nov., isolated from nuruk.</title>
        <authorList>
            <person name="Kim S.-J."/>
        </authorList>
    </citation>
    <scope>NUCLEOTIDE SEQUENCE [LARGE SCALE GENOMIC DNA]</scope>
    <source>
        <strain evidence="3 4">SYF10-1a</strain>
    </source>
</reference>
<name>A0A2N7AUN8_9LACO</name>
<dbReference type="AlphaFoldDB" id="A0A2N7AUN8"/>
<comment type="caution">
    <text evidence="3">The sequence shown here is derived from an EMBL/GenBank/DDBJ whole genome shotgun (WGS) entry which is preliminary data.</text>
</comment>
<keyword evidence="4" id="KW-1185">Reference proteome</keyword>
<evidence type="ECO:0000313" key="4">
    <source>
        <dbReference type="Proteomes" id="UP000235649"/>
    </source>
</evidence>
<gene>
    <name evidence="3" type="ORF">CBP76_05635</name>
</gene>
<dbReference type="OrthoDB" id="2255372at2"/>